<name>A0A521DRY8_9BACT</name>
<evidence type="ECO:0000313" key="3">
    <source>
        <dbReference type="EMBL" id="SMO74467.1"/>
    </source>
</evidence>
<dbReference type="RefSeq" id="WP_142936096.1">
    <property type="nucleotide sequence ID" value="NZ_FXTM01000025.1"/>
</dbReference>
<gene>
    <name evidence="3" type="ORF">SAMN06269117_1252</name>
</gene>
<sequence>MAEEIKLIPITTTAGLQKFFQASGLPEVKLKLTHIGFGDAGYTPDKDQTSLKNEIIRVPISSGKVFPSDGYMDLSALIPEDVPEFWIREIGWYLEDGTLAFVWSHPEVPIAWKNKNLKLLAGISIRVTDVPLDKVEVVESNPDLKLLYTEEFMQISQILTNHEVAIVAVRDKAEQAMETANDTKEKLEALLPYVSDIDKKTADIENNLLLEELTDQTVLARIGNAITDISEKLRVVNTSKLNEVEEEIDKIEKLLAQVKEKVDSDVVAGFQSEIDDIKTQIENLKNSKADKSYVDSTFAKTSDLDSYATKNYLTTQLSSYATRKYVDDNFLKKSELDLKVYTFRGDSTTKWLKVATLDGIDDNTGFSLQFKVINNGDFGCIGRQTDFVHFTERFGYFQLTDFVISDIGDCYGAGAPPCEFGYVVTGDHTADFYIKLNMYNMPVITDIFIWNGTLLFDKPLVLTEEPENIRYATKKMLFNNQ</sequence>
<evidence type="ECO:0000259" key="2">
    <source>
        <dbReference type="Pfam" id="PF12571"/>
    </source>
</evidence>
<feature type="domain" description="Phage tail fibre protein N-terminal" evidence="2">
    <location>
        <begin position="7"/>
        <end position="108"/>
    </location>
</feature>
<dbReference type="InterPro" id="IPR022225">
    <property type="entry name" value="Phage_tail_fibre_N"/>
</dbReference>
<keyword evidence="1" id="KW-0175">Coiled coil</keyword>
<feature type="coiled-coil region" evidence="1">
    <location>
        <begin position="241"/>
        <end position="287"/>
    </location>
</feature>
<organism evidence="3 4">
    <name type="scientific">Balnearium lithotrophicum</name>
    <dbReference type="NCBI Taxonomy" id="223788"/>
    <lineage>
        <taxon>Bacteria</taxon>
        <taxon>Pseudomonadati</taxon>
        <taxon>Aquificota</taxon>
        <taxon>Aquificia</taxon>
        <taxon>Desulfurobacteriales</taxon>
        <taxon>Desulfurobacteriaceae</taxon>
        <taxon>Balnearium</taxon>
    </lineage>
</organism>
<reference evidence="3 4" key="1">
    <citation type="submission" date="2017-05" db="EMBL/GenBank/DDBJ databases">
        <authorList>
            <person name="Varghese N."/>
            <person name="Submissions S."/>
        </authorList>
    </citation>
    <scope>NUCLEOTIDE SEQUENCE [LARGE SCALE GENOMIC DNA]</scope>
    <source>
        <strain evidence="3 4">DSM 16304</strain>
    </source>
</reference>
<proteinExistence type="predicted"/>
<dbReference type="Proteomes" id="UP000317315">
    <property type="component" value="Unassembled WGS sequence"/>
</dbReference>
<keyword evidence="4" id="KW-1185">Reference proteome</keyword>
<accession>A0A521DRY8</accession>
<protein>
    <submittedName>
        <fullName evidence="3">Phage tail-collar fibre protein</fullName>
    </submittedName>
</protein>
<dbReference type="OrthoDB" id="8596123at2"/>
<evidence type="ECO:0000256" key="1">
    <source>
        <dbReference type="SAM" id="Coils"/>
    </source>
</evidence>
<dbReference type="Pfam" id="PF12571">
    <property type="entry name" value="Phage_tail_fib"/>
    <property type="match status" value="1"/>
</dbReference>
<evidence type="ECO:0000313" key="4">
    <source>
        <dbReference type="Proteomes" id="UP000317315"/>
    </source>
</evidence>
<dbReference type="EMBL" id="FXTM01000025">
    <property type="protein sequence ID" value="SMO74467.1"/>
    <property type="molecule type" value="Genomic_DNA"/>
</dbReference>
<dbReference type="AlphaFoldDB" id="A0A521DRY8"/>